<gene>
    <name evidence="1" type="ORF">EES38_11800</name>
</gene>
<dbReference type="Pfam" id="PF11697">
    <property type="entry name" value="DUF3293"/>
    <property type="match status" value="1"/>
</dbReference>
<accession>A0A3N9TGV3</accession>
<organism evidence="1 2">
    <name type="scientific">Vibrio viridaestus</name>
    <dbReference type="NCBI Taxonomy" id="2487322"/>
    <lineage>
        <taxon>Bacteria</taxon>
        <taxon>Pseudomonadati</taxon>
        <taxon>Pseudomonadota</taxon>
        <taxon>Gammaproteobacteria</taxon>
        <taxon>Vibrionales</taxon>
        <taxon>Vibrionaceae</taxon>
        <taxon>Vibrio</taxon>
    </lineage>
</organism>
<dbReference type="AlphaFoldDB" id="A0A3N9TGV3"/>
<reference evidence="1 2" key="1">
    <citation type="submission" date="2018-11" db="EMBL/GenBank/DDBJ databases">
        <title>Vibrio LJC006 sp. nov., isolated from seawater during the bloom of the enteromorpha.</title>
        <authorList>
            <person name="Liang J."/>
        </authorList>
    </citation>
    <scope>NUCLEOTIDE SEQUENCE [LARGE SCALE GENOMIC DNA]</scope>
    <source>
        <strain evidence="1 2">LJC006</strain>
    </source>
</reference>
<dbReference type="OrthoDB" id="5604578at2"/>
<protein>
    <submittedName>
        <fullName evidence="1">DUF3293 domain-containing protein</fullName>
    </submittedName>
</protein>
<comment type="caution">
    <text evidence="1">The sequence shown here is derived from an EMBL/GenBank/DDBJ whole genome shotgun (WGS) entry which is preliminary data.</text>
</comment>
<sequence>MTDSQLWSAYIDTVFDVSHGISFPNYAIITAWNPLSIPVSYVKNQEYNMELLRDLTRFQYFPLLAGDREFQWVEESFAVNMTLEDALALGEKYSQNAIYYVSDGELYLYSCIDKRSSHLGPFKDRIIKKP</sequence>
<evidence type="ECO:0000313" key="1">
    <source>
        <dbReference type="EMBL" id="RQW62993.1"/>
    </source>
</evidence>
<dbReference type="Proteomes" id="UP000281112">
    <property type="component" value="Unassembled WGS sequence"/>
</dbReference>
<evidence type="ECO:0000313" key="2">
    <source>
        <dbReference type="Proteomes" id="UP000281112"/>
    </source>
</evidence>
<keyword evidence="2" id="KW-1185">Reference proteome</keyword>
<proteinExistence type="predicted"/>
<name>A0A3N9TGV3_9VIBR</name>
<dbReference type="RefSeq" id="WP_124937392.1">
    <property type="nucleotide sequence ID" value="NZ_RJVQ01000004.1"/>
</dbReference>
<dbReference type="EMBL" id="RJVQ01000004">
    <property type="protein sequence ID" value="RQW62993.1"/>
    <property type="molecule type" value="Genomic_DNA"/>
</dbReference>
<dbReference type="InterPro" id="IPR021710">
    <property type="entry name" value="DUF3293"/>
</dbReference>